<comment type="caution">
    <text evidence="3">The sequence shown here is derived from an EMBL/GenBank/DDBJ whole genome shotgun (WGS) entry which is preliminary data.</text>
</comment>
<protein>
    <recommendedName>
        <fullName evidence="2">Bacterial spore germination immunoglobulin-like domain-containing protein</fullName>
    </recommendedName>
</protein>
<dbReference type="Pfam" id="PF10648">
    <property type="entry name" value="Gmad2"/>
    <property type="match status" value="1"/>
</dbReference>
<feature type="domain" description="Bacterial spore germination immunoglobulin-like" evidence="2">
    <location>
        <begin position="87"/>
        <end position="167"/>
    </location>
</feature>
<evidence type="ECO:0000313" key="4">
    <source>
        <dbReference type="Proteomes" id="UP000318296"/>
    </source>
</evidence>
<keyword evidence="1" id="KW-0812">Transmembrane</keyword>
<gene>
    <name evidence="3" type="ORF">CEN92_466</name>
</gene>
<keyword evidence="1" id="KW-1133">Transmembrane helix</keyword>
<dbReference type="EMBL" id="VMGH01000081">
    <property type="protein sequence ID" value="TSC90516.1"/>
    <property type="molecule type" value="Genomic_DNA"/>
</dbReference>
<feature type="transmembrane region" description="Helical" evidence="1">
    <location>
        <begin position="6"/>
        <end position="30"/>
    </location>
</feature>
<sequence length="179" mass="18691">MDKKVIWIICLVIIIVVLLAGAGIGTAYFLGKKIVNTPASSSSATPCVNCSGSTAPFTEMTLAEVKVSHCLQSPNGGTGNITIADLAHYAEVTSPITFTGTANVFEATFLVRLVACDGTEIKKEIVTAQSVDVGVSSPYGATLTYGSSYAGTYAYIEAYDLSAMDGSTQDLIQAPVYLK</sequence>
<organism evidence="3 4">
    <name type="scientific">Candidatus Berkelbacteria bacterium Licking1014_96</name>
    <dbReference type="NCBI Taxonomy" id="2017149"/>
    <lineage>
        <taxon>Bacteria</taxon>
        <taxon>Candidatus Berkelbacteria</taxon>
    </lineage>
</organism>
<dbReference type="Proteomes" id="UP000318296">
    <property type="component" value="Unassembled WGS sequence"/>
</dbReference>
<evidence type="ECO:0000256" key="1">
    <source>
        <dbReference type="SAM" id="Phobius"/>
    </source>
</evidence>
<evidence type="ECO:0000259" key="2">
    <source>
        <dbReference type="Pfam" id="PF10648"/>
    </source>
</evidence>
<dbReference type="AlphaFoldDB" id="A0A554LC91"/>
<accession>A0A554LC91</accession>
<evidence type="ECO:0000313" key="3">
    <source>
        <dbReference type="EMBL" id="TSC90516.1"/>
    </source>
</evidence>
<dbReference type="InterPro" id="IPR018911">
    <property type="entry name" value="Gmad2_Ig-like_dom"/>
</dbReference>
<name>A0A554LC91_9BACT</name>
<keyword evidence="1" id="KW-0472">Membrane</keyword>
<reference evidence="3 4" key="1">
    <citation type="submission" date="2017-07" db="EMBL/GenBank/DDBJ databases">
        <title>Mechanisms for carbon and nitrogen cycling indicate functional differentiation within the Candidate Phyla Radiation.</title>
        <authorList>
            <person name="Danczak R.E."/>
            <person name="Johnston M.D."/>
            <person name="Kenah C."/>
            <person name="Slattery M."/>
            <person name="Wrighton K.C."/>
            <person name="Wilkins M.J."/>
        </authorList>
    </citation>
    <scope>NUCLEOTIDE SEQUENCE [LARGE SCALE GENOMIC DNA]</scope>
    <source>
        <strain evidence="3">Licking1014_96</strain>
    </source>
</reference>
<proteinExistence type="predicted"/>